<sequence length="39" mass="4693">MNKLVFSRRRKNKDVANQFKKDLMGTKYLFEKTLSSNRV</sequence>
<dbReference type="EMBL" id="AESD01000449">
    <property type="protein sequence ID" value="EHJ12260.1"/>
    <property type="molecule type" value="Genomic_DNA"/>
</dbReference>
<organism evidence="1 2">
    <name type="scientific">Crocosphaera watsonii WH 0003</name>
    <dbReference type="NCBI Taxonomy" id="423471"/>
    <lineage>
        <taxon>Bacteria</taxon>
        <taxon>Bacillati</taxon>
        <taxon>Cyanobacteriota</taxon>
        <taxon>Cyanophyceae</taxon>
        <taxon>Oscillatoriophycideae</taxon>
        <taxon>Chroococcales</taxon>
        <taxon>Aphanothecaceae</taxon>
        <taxon>Crocosphaera</taxon>
    </lineage>
</organism>
<proteinExistence type="predicted"/>
<dbReference type="AlphaFoldDB" id="G5J6B1"/>
<dbReference type="PATRIC" id="fig|423471.3.peg.2831"/>
<comment type="caution">
    <text evidence="1">The sequence shown here is derived from an EMBL/GenBank/DDBJ whole genome shotgun (WGS) entry which is preliminary data.</text>
</comment>
<dbReference type="Proteomes" id="UP000003477">
    <property type="component" value="Unassembled WGS sequence"/>
</dbReference>
<gene>
    <name evidence="1" type="ORF">CWATWH0003_3014</name>
</gene>
<evidence type="ECO:0000313" key="1">
    <source>
        <dbReference type="EMBL" id="EHJ12260.1"/>
    </source>
</evidence>
<accession>G5J6B1</accession>
<name>G5J6B1_CROWT</name>
<evidence type="ECO:0000313" key="2">
    <source>
        <dbReference type="Proteomes" id="UP000003477"/>
    </source>
</evidence>
<protein>
    <submittedName>
        <fullName evidence="1">Uncharacterized protein</fullName>
    </submittedName>
</protein>
<reference evidence="1 2" key="1">
    <citation type="journal article" date="2011" name="Front. Microbiol.">
        <title>Two Strains of Crocosphaera watsonii with Highly Conserved Genomes are Distinguished by Strain-Specific Features.</title>
        <authorList>
            <person name="Bench S.R."/>
            <person name="Ilikchyan I.N."/>
            <person name="Tripp H.J."/>
            <person name="Zehr J.P."/>
        </authorList>
    </citation>
    <scope>NUCLEOTIDE SEQUENCE [LARGE SCALE GENOMIC DNA]</scope>
    <source>
        <strain evidence="1 2">WH 0003</strain>
    </source>
</reference>